<feature type="transmembrane region" description="Helical" evidence="1">
    <location>
        <begin position="35"/>
        <end position="53"/>
    </location>
</feature>
<evidence type="ECO:0000256" key="1">
    <source>
        <dbReference type="SAM" id="Phobius"/>
    </source>
</evidence>
<reference evidence="2 3" key="1">
    <citation type="submission" date="2016-08" db="EMBL/GenBank/DDBJ databases">
        <title>Draft genome sequence of Candidatus Piscirickettsia litoralis, from seawater.</title>
        <authorList>
            <person name="Wan X."/>
            <person name="Lee A.J."/>
            <person name="Hou S."/>
            <person name="Donachie S.P."/>
        </authorList>
    </citation>
    <scope>NUCLEOTIDE SEQUENCE [LARGE SCALE GENOMIC DNA]</scope>
    <source>
        <strain evidence="2 3">Y2</strain>
    </source>
</reference>
<feature type="transmembrane region" description="Helical" evidence="1">
    <location>
        <begin position="65"/>
        <end position="84"/>
    </location>
</feature>
<keyword evidence="1" id="KW-0812">Transmembrane</keyword>
<protein>
    <submittedName>
        <fullName evidence="2">Uncharacterized protein</fullName>
    </submittedName>
</protein>
<keyword evidence="3" id="KW-1185">Reference proteome</keyword>
<name>A0ABX2ZYW6_9GAMM</name>
<comment type="caution">
    <text evidence="2">The sequence shown here is derived from an EMBL/GenBank/DDBJ whole genome shotgun (WGS) entry which is preliminary data.</text>
</comment>
<evidence type="ECO:0000313" key="3">
    <source>
        <dbReference type="Proteomes" id="UP000094329"/>
    </source>
</evidence>
<sequence>MIESYKLIICSCKEIDYVSVKLLLYIKCSARASKWYALSLAVKLLFIKLSVGILMQVKQLVIDKVAIRAVTLFAAVALVGCTVAPTRHAPRHPPCPHYREKVVIYR</sequence>
<dbReference type="EMBL" id="MDTU01000001">
    <property type="protein sequence ID" value="ODN41809.1"/>
    <property type="molecule type" value="Genomic_DNA"/>
</dbReference>
<keyword evidence="1" id="KW-0472">Membrane</keyword>
<organism evidence="2 3">
    <name type="scientific">Piscirickettsia litoralis</name>
    <dbReference type="NCBI Taxonomy" id="1891921"/>
    <lineage>
        <taxon>Bacteria</taxon>
        <taxon>Pseudomonadati</taxon>
        <taxon>Pseudomonadota</taxon>
        <taxon>Gammaproteobacteria</taxon>
        <taxon>Thiotrichales</taxon>
        <taxon>Piscirickettsiaceae</taxon>
        <taxon>Piscirickettsia</taxon>
    </lineage>
</organism>
<proteinExistence type="predicted"/>
<dbReference type="Proteomes" id="UP000094329">
    <property type="component" value="Unassembled WGS sequence"/>
</dbReference>
<accession>A0ABX2ZYW6</accession>
<evidence type="ECO:0000313" key="2">
    <source>
        <dbReference type="EMBL" id="ODN41809.1"/>
    </source>
</evidence>
<gene>
    <name evidence="2" type="ORF">BGC07_00960</name>
</gene>
<keyword evidence="1" id="KW-1133">Transmembrane helix</keyword>